<dbReference type="GO" id="GO:0031491">
    <property type="term" value="F:nucleosome binding"/>
    <property type="evidence" value="ECO:0007669"/>
    <property type="project" value="TreeGrafter"/>
</dbReference>
<comment type="subcellular location">
    <subcellularLocation>
        <location evidence="1">Nucleus</location>
    </subcellularLocation>
</comment>
<comment type="caution">
    <text evidence="4">The sequence shown here is derived from an EMBL/GenBank/DDBJ whole genome shotgun (WGS) entry which is preliminary data.</text>
</comment>
<accession>A0AAD6KGQ5</accession>
<gene>
    <name evidence="4" type="ORF">OIU84_027345</name>
</gene>
<dbReference type="GO" id="GO:0005634">
    <property type="term" value="C:nucleus"/>
    <property type="evidence" value="ECO:0007669"/>
    <property type="project" value="UniProtKB-SubCell"/>
</dbReference>
<dbReference type="SUPFAM" id="SSF48452">
    <property type="entry name" value="TPR-like"/>
    <property type="match status" value="1"/>
</dbReference>
<keyword evidence="5" id="KW-1185">Reference proteome</keyword>
<dbReference type="InterPro" id="IPR011990">
    <property type="entry name" value="TPR-like_helical_dom_sf"/>
</dbReference>
<feature type="region of interest" description="Disordered" evidence="3">
    <location>
        <begin position="1923"/>
        <end position="1966"/>
    </location>
</feature>
<dbReference type="PANTHER" id="PTHR15502:SF7">
    <property type="entry name" value="CALCINEURIN-BINDING PROTEIN CABIN-1"/>
    <property type="match status" value="1"/>
</dbReference>
<dbReference type="Proteomes" id="UP001162972">
    <property type="component" value="Chromosome 19"/>
</dbReference>
<keyword evidence="2" id="KW-0539">Nucleus</keyword>
<feature type="compositionally biased region" description="Basic and acidic residues" evidence="3">
    <location>
        <begin position="335"/>
        <end position="345"/>
    </location>
</feature>
<dbReference type="GO" id="GO:0006325">
    <property type="term" value="P:chromatin organization"/>
    <property type="evidence" value="ECO:0007669"/>
    <property type="project" value="InterPro"/>
</dbReference>
<feature type="region of interest" description="Disordered" evidence="3">
    <location>
        <begin position="335"/>
        <end position="354"/>
    </location>
</feature>
<dbReference type="InterPro" id="IPR033053">
    <property type="entry name" value="Hir3/CABIN1"/>
</dbReference>
<sequence length="1966" mass="221084">MFSIAAINDTDSKEQWEPLAPTKEAQEFHLTQNYHDGLLKLQAKEYDKACELLESVLKDPLISNAQADSNASDGHLLQLRFLVLKNLATVFLQQGSSHYESALRCYLQAVEIDTKDSVVWNQLGTLSCSMGLLSISRWAFEQGLLCSPNNWNCMEKLLEVLIAIGDEVTCLSVAELILRHWPSHSRALHVKNTIEELEPVPFSPRGIDKLEPKHVRLKFLDKRKATDENIDEGIACKRANQNIELVLPEVSWAALTDAILEILHKLKGFSSEMGDDTMCRSGDIRLTISMPSNMEIVMESVEKKGSNCIPTIQSMSFGDCNTKRASIVKERDPNIIDEQPHERRSTRLRSRKPGKELDFDTGKDLAKVVVQLIEPFIVKNGDSDLVGSCSVPCFDQANSLDIERNDVASFVRETSKNYGAYHIGHLLLEHAASTGLKYQDAFVKFLELERLTRHWGKDRTSECCLFLAELYYDLGSLPSNVSKMSEYMSEASYHLCKIIESVALDYPFHLTHVSGNINFASDKSFQDSDETLKEGTRGWDSLLNSSLLDNKSSFWVRYFWLSGKLSIMDGNKAKAHGEFCISMSVLENKEVLNSAPSVCLPHLKINKELTVDRILHGINLLKLDLLLEKTVGEMIEKEMYLDCIDLLAPLLFSSKHVLLDVLPLPADKKGEEFTCIELSALDTLIEACEKAKPMEIVVCLKSRQRKLEILLILAGMDGYVTFHQNSELKAYYASDTVSKENQEKHWNDLVMDEVKAISQCISQFKNFLGPSVDSNGKIIPFGSIGDIQSLLLAVMCHVANYLSKKSSVPVISEDLEQKQICCFVDACIAYCKLQHLVHTIPVKTQVELIVAIHDLLAEYGLCCAGGDGEGEEGTFLKFAIKHLLALDMKLKSNLNSSKIEAIQHDDQLHSMNKTFKNETILNTLGVEGSGAEINEVSATMSDGFGEISSKDVSSPVGLEKYHASVECRKKGGDGGKNKGEKPIEYINELNEDEREELELLIDNALDQCFFCLYGLNIRSDSSYDDDLATHKNTSRGDYQSKEQCADVFQYILPCARASSKTGLIKLRRVFRAIRKHFPQPPEEVLAGNAIDKFLDDPDLYEDKLSDKAGSEGYLETITKVIFPDSGSVKQHRALMVRSSEPYFEVYCNLYYFLALSEEMSATDKWPGFVLTKEGEEFVQQNANLFKYDLLYNPLRFESWQRLGNTYDEEVDLLLNDGSKHINVGEWRKNVTLPHRVDTSRRRSRRCLLMSLALAKTPAQQCEIHELLALVCYDSLQNVVPFYDQRSAVPSKDAVWMAFCENSLRHFKKAFTQKQDWSHAFYMGKLCEKLGYSYETSLSYYSVAITLNSSAVDPVYRMHASRLKLLCKSGRLNLEVLKVLAEYSFSESTKDAVMNILSTLAPEVSHSEDNIEDRSTREIFERKHEESVQLEEVWQMLYNDCISALEVCVEGDLKHFHKARYMLAQGLYKRGLIGDLERAKDELSFCFKSSRSSFTINMWEIDGMVKKGRRKTPGFSGNKKALEVNLPESSRKFITCIRKYLLFYLKLLEETGDICTLDRAFISLRADKRFSLCIEDLVPVALGRFIKTLLLLISQAETADSGVPGNSGQQLEKMFSLFMEQGNLWPEILSLHEIRSPEISESSLYGYLHRYIDSLEGSGKLETLEAMNEKIRKRFKNPKLSNSNCAKVCRHASFAWCRSLIISLALITTVQSGLQSEIHALNSSDSSLESSLLLCIDLQTNELWSRSFEDSTYMGNLETKWNPMLSRIKNVMIKKVSDENLETATSLLRSSYNFYRESSCVMLPSGINLSLVPSRLAVQAQVQPSLDGVEILDLSIPRKLLLWAYALLHGRYANISVVVKHCEENVKSKMKKGAGTSFVPSNASLPAATVIHTAGGRDSATLGSCNEPEVPLVSMPVTSVSLSEGDSSIQCTNPPPTSDEGQKILLTTPRLNQDHSTPDGRNFAMNE</sequence>
<evidence type="ECO:0008006" key="6">
    <source>
        <dbReference type="Google" id="ProtNLM"/>
    </source>
</evidence>
<organism evidence="4 5">
    <name type="scientific">Salix udensis</name>
    <dbReference type="NCBI Taxonomy" id="889485"/>
    <lineage>
        <taxon>Eukaryota</taxon>
        <taxon>Viridiplantae</taxon>
        <taxon>Streptophyta</taxon>
        <taxon>Embryophyta</taxon>
        <taxon>Tracheophyta</taxon>
        <taxon>Spermatophyta</taxon>
        <taxon>Magnoliopsida</taxon>
        <taxon>eudicotyledons</taxon>
        <taxon>Gunneridae</taxon>
        <taxon>Pentapetalae</taxon>
        <taxon>rosids</taxon>
        <taxon>fabids</taxon>
        <taxon>Malpighiales</taxon>
        <taxon>Salicaceae</taxon>
        <taxon>Saliceae</taxon>
        <taxon>Salix</taxon>
    </lineage>
</organism>
<dbReference type="PANTHER" id="PTHR15502">
    <property type="entry name" value="CALCINEURIN-BINDING PROTEIN CABIN 1-RELATED"/>
    <property type="match status" value="1"/>
</dbReference>
<dbReference type="EMBL" id="JAPFFJ010000007">
    <property type="protein sequence ID" value="KAJ6422370.1"/>
    <property type="molecule type" value="Genomic_DNA"/>
</dbReference>
<proteinExistence type="predicted"/>
<reference evidence="4 5" key="1">
    <citation type="journal article" date="2023" name="Int. J. Mol. Sci.">
        <title>De Novo Assembly and Annotation of 11 Diverse Shrub Willow (Salix) Genomes Reveals Novel Gene Organization in Sex-Linked Regions.</title>
        <authorList>
            <person name="Hyden B."/>
            <person name="Feng K."/>
            <person name="Yates T.B."/>
            <person name="Jawdy S."/>
            <person name="Cereghino C."/>
            <person name="Smart L.B."/>
            <person name="Muchero W."/>
        </authorList>
    </citation>
    <scope>NUCLEOTIDE SEQUENCE [LARGE SCALE GENOMIC DNA]</scope>
    <source>
        <tissue evidence="4">Shoot tip</tissue>
    </source>
</reference>
<evidence type="ECO:0000313" key="5">
    <source>
        <dbReference type="Proteomes" id="UP001162972"/>
    </source>
</evidence>
<evidence type="ECO:0000256" key="3">
    <source>
        <dbReference type="SAM" id="MobiDB-lite"/>
    </source>
</evidence>
<dbReference type="FunFam" id="1.25.40.10:FF:000431">
    <property type="entry name" value="Tetratricopeptide repeat (TPR)-like superfamily protein"/>
    <property type="match status" value="1"/>
</dbReference>
<name>A0AAD6KGQ5_9ROSI</name>
<protein>
    <recommendedName>
        <fullName evidence="6">Calcineurin-binding protein 1</fullName>
    </recommendedName>
</protein>
<evidence type="ECO:0000313" key="4">
    <source>
        <dbReference type="EMBL" id="KAJ6422370.1"/>
    </source>
</evidence>
<evidence type="ECO:0000256" key="2">
    <source>
        <dbReference type="ARBA" id="ARBA00023242"/>
    </source>
</evidence>
<dbReference type="Gene3D" id="1.25.40.10">
    <property type="entry name" value="Tetratricopeptide repeat domain"/>
    <property type="match status" value="1"/>
</dbReference>
<evidence type="ECO:0000256" key="1">
    <source>
        <dbReference type="ARBA" id="ARBA00004123"/>
    </source>
</evidence>